<evidence type="ECO:0000256" key="1">
    <source>
        <dbReference type="SAM" id="MobiDB-lite"/>
    </source>
</evidence>
<evidence type="ECO:0000313" key="3">
    <source>
        <dbReference type="Proteomes" id="UP000076761"/>
    </source>
</evidence>
<dbReference type="OrthoDB" id="3327556at2759"/>
<evidence type="ECO:0000313" key="2">
    <source>
        <dbReference type="EMBL" id="KZT20612.1"/>
    </source>
</evidence>
<name>A0A165P710_9AGAM</name>
<dbReference type="InParanoid" id="A0A165P710"/>
<protein>
    <submittedName>
        <fullName evidence="2">Uncharacterized protein</fullName>
    </submittedName>
</protein>
<feature type="region of interest" description="Disordered" evidence="1">
    <location>
        <begin position="350"/>
        <end position="387"/>
    </location>
</feature>
<dbReference type="AlphaFoldDB" id="A0A165P710"/>
<dbReference type="Proteomes" id="UP000076761">
    <property type="component" value="Unassembled WGS sequence"/>
</dbReference>
<proteinExistence type="predicted"/>
<sequence length="429" mass="46682">MDSPEDVAHLHHRGRCVKVGCNCPEYVVFEPATRQIHNYALHSGDMCVCNHAPNVHIALHDTTTVPLSIVAAALASASNGPPRPAPLSHPPTPLVHPSATLPGPEALHIPSMPPVLSASDDASRPINVFSLPAPHVGTSRQQHSKSQMNLAHHQPPHPHLPHPVSCVVSVPRIPSRTSRGAALDVSHLTSSMAPRSFHSAPTAPSGLPYDIFISPFNPEYDMDERHTPCFSWCDEDLDVALEKLKLLWRPIWLSGDPAKGRALARCPQLFAHNFTHAELKCSYNHLRNPIRDAAFLWIAPCYAHLLGPIAPNGPQHTCFPWFVLQGSYPPGEDPHACFEDLCLMNSIPQHASPPRSPVNRPMFVEDRAPPPLVSGPPHHSPPSSPELPSVALLLTQQARGRPLMDTVNSLLTVDTHRTILPGENGISTS</sequence>
<organism evidence="2 3">
    <name type="scientific">Neolentinus lepideus HHB14362 ss-1</name>
    <dbReference type="NCBI Taxonomy" id="1314782"/>
    <lineage>
        <taxon>Eukaryota</taxon>
        <taxon>Fungi</taxon>
        <taxon>Dikarya</taxon>
        <taxon>Basidiomycota</taxon>
        <taxon>Agaricomycotina</taxon>
        <taxon>Agaricomycetes</taxon>
        <taxon>Gloeophyllales</taxon>
        <taxon>Gloeophyllaceae</taxon>
        <taxon>Neolentinus</taxon>
    </lineage>
</organism>
<accession>A0A165P710</accession>
<dbReference type="EMBL" id="KV425617">
    <property type="protein sequence ID" value="KZT20612.1"/>
    <property type="molecule type" value="Genomic_DNA"/>
</dbReference>
<gene>
    <name evidence="2" type="ORF">NEOLEDRAFT_1182348</name>
</gene>
<keyword evidence="3" id="KW-1185">Reference proteome</keyword>
<feature type="compositionally biased region" description="Pro residues" evidence="1">
    <location>
        <begin position="369"/>
        <end position="385"/>
    </location>
</feature>
<reference evidence="2 3" key="1">
    <citation type="journal article" date="2016" name="Mol. Biol. Evol.">
        <title>Comparative Genomics of Early-Diverging Mushroom-Forming Fungi Provides Insights into the Origins of Lignocellulose Decay Capabilities.</title>
        <authorList>
            <person name="Nagy L.G."/>
            <person name="Riley R."/>
            <person name="Tritt A."/>
            <person name="Adam C."/>
            <person name="Daum C."/>
            <person name="Floudas D."/>
            <person name="Sun H."/>
            <person name="Yadav J.S."/>
            <person name="Pangilinan J."/>
            <person name="Larsson K.H."/>
            <person name="Matsuura K."/>
            <person name="Barry K."/>
            <person name="Labutti K."/>
            <person name="Kuo R."/>
            <person name="Ohm R.A."/>
            <person name="Bhattacharya S.S."/>
            <person name="Shirouzu T."/>
            <person name="Yoshinaga Y."/>
            <person name="Martin F.M."/>
            <person name="Grigoriev I.V."/>
            <person name="Hibbett D.S."/>
        </authorList>
    </citation>
    <scope>NUCLEOTIDE SEQUENCE [LARGE SCALE GENOMIC DNA]</scope>
    <source>
        <strain evidence="2 3">HHB14362 ss-1</strain>
    </source>
</reference>